<keyword evidence="2" id="KW-0325">Glycoprotein</keyword>
<dbReference type="PROSITE" id="PS51485">
    <property type="entry name" value="PHYTOCYANIN"/>
    <property type="match status" value="1"/>
</dbReference>
<dbReference type="GO" id="GO:0005886">
    <property type="term" value="C:plasma membrane"/>
    <property type="evidence" value="ECO:0007669"/>
    <property type="project" value="TreeGrafter"/>
</dbReference>
<dbReference type="PANTHER" id="PTHR33021">
    <property type="entry name" value="BLUE COPPER PROTEIN"/>
    <property type="match status" value="1"/>
</dbReference>
<dbReference type="GO" id="GO:0009055">
    <property type="term" value="F:electron transfer activity"/>
    <property type="evidence" value="ECO:0007669"/>
    <property type="project" value="InterPro"/>
</dbReference>
<name>A0A9J6A2T3_SOLCO</name>
<feature type="compositionally biased region" description="Low complexity" evidence="3">
    <location>
        <begin position="144"/>
        <end position="155"/>
    </location>
</feature>
<evidence type="ECO:0000256" key="1">
    <source>
        <dbReference type="ARBA" id="ARBA00023157"/>
    </source>
</evidence>
<feature type="region of interest" description="Disordered" evidence="3">
    <location>
        <begin position="128"/>
        <end position="165"/>
    </location>
</feature>
<dbReference type="AlphaFoldDB" id="A0A9J6A2T3"/>
<evidence type="ECO:0000313" key="7">
    <source>
        <dbReference type="Proteomes" id="UP000824120"/>
    </source>
</evidence>
<evidence type="ECO:0000256" key="3">
    <source>
        <dbReference type="SAM" id="MobiDB-lite"/>
    </source>
</evidence>
<protein>
    <recommendedName>
        <fullName evidence="5">Phytocyanin domain-containing protein</fullName>
    </recommendedName>
</protein>
<comment type="caution">
    <text evidence="6">The sequence shown here is derived from an EMBL/GenBank/DDBJ whole genome shotgun (WGS) entry which is preliminary data.</text>
</comment>
<gene>
    <name evidence="6" type="ORF">H5410_018450</name>
</gene>
<dbReference type="Gene3D" id="2.60.40.420">
    <property type="entry name" value="Cupredoxins - blue copper proteins"/>
    <property type="match status" value="1"/>
</dbReference>
<keyword evidence="7" id="KW-1185">Reference proteome</keyword>
<feature type="signal peptide" evidence="4">
    <location>
        <begin position="1"/>
        <end position="24"/>
    </location>
</feature>
<evidence type="ECO:0000256" key="4">
    <source>
        <dbReference type="SAM" id="SignalP"/>
    </source>
</evidence>
<feature type="domain" description="Phytocyanin" evidence="5">
    <location>
        <begin position="26"/>
        <end position="130"/>
    </location>
</feature>
<evidence type="ECO:0000313" key="6">
    <source>
        <dbReference type="EMBL" id="KAG5618626.1"/>
    </source>
</evidence>
<dbReference type="PANTHER" id="PTHR33021:SF355">
    <property type="entry name" value="PHYTOCYANIN DOMAIN-CONTAINING PROTEIN"/>
    <property type="match status" value="1"/>
</dbReference>
<dbReference type="SUPFAM" id="SSF49503">
    <property type="entry name" value="Cupredoxins"/>
    <property type="match status" value="1"/>
</dbReference>
<keyword evidence="4" id="KW-0732">Signal</keyword>
<organism evidence="6 7">
    <name type="scientific">Solanum commersonii</name>
    <name type="common">Commerson's wild potato</name>
    <name type="synonym">Commerson's nightshade</name>
    <dbReference type="NCBI Taxonomy" id="4109"/>
    <lineage>
        <taxon>Eukaryota</taxon>
        <taxon>Viridiplantae</taxon>
        <taxon>Streptophyta</taxon>
        <taxon>Embryophyta</taxon>
        <taxon>Tracheophyta</taxon>
        <taxon>Spermatophyta</taxon>
        <taxon>Magnoliopsida</taxon>
        <taxon>eudicotyledons</taxon>
        <taxon>Gunneridae</taxon>
        <taxon>Pentapetalae</taxon>
        <taxon>asterids</taxon>
        <taxon>lamiids</taxon>
        <taxon>Solanales</taxon>
        <taxon>Solanaceae</taxon>
        <taxon>Solanoideae</taxon>
        <taxon>Solaneae</taxon>
        <taxon>Solanum</taxon>
    </lineage>
</organism>
<proteinExistence type="predicted"/>
<dbReference type="EMBL" id="JACXVP010000003">
    <property type="protein sequence ID" value="KAG5618626.1"/>
    <property type="molecule type" value="Genomic_DNA"/>
</dbReference>
<accession>A0A9J6A2T3</accession>
<evidence type="ECO:0000259" key="5">
    <source>
        <dbReference type="PROSITE" id="PS51485"/>
    </source>
</evidence>
<dbReference type="OrthoDB" id="5421909at2759"/>
<dbReference type="InterPro" id="IPR003245">
    <property type="entry name" value="Phytocyanin_dom"/>
</dbReference>
<dbReference type="Proteomes" id="UP000824120">
    <property type="component" value="Chromosome 3"/>
</dbReference>
<feature type="chain" id="PRO_5039919944" description="Phytocyanin domain-containing protein" evidence="4">
    <location>
        <begin position="25"/>
        <end position="186"/>
    </location>
</feature>
<evidence type="ECO:0000256" key="2">
    <source>
        <dbReference type="ARBA" id="ARBA00023180"/>
    </source>
</evidence>
<keyword evidence="1" id="KW-1015">Disulfide bond</keyword>
<dbReference type="FunFam" id="2.60.40.420:FF:000034">
    <property type="entry name" value="Cupredoxin superfamily protein"/>
    <property type="match status" value="1"/>
</dbReference>
<reference evidence="6 7" key="1">
    <citation type="submission" date="2020-09" db="EMBL/GenBank/DDBJ databases">
        <title>De no assembly of potato wild relative species, Solanum commersonii.</title>
        <authorList>
            <person name="Cho K."/>
        </authorList>
    </citation>
    <scope>NUCLEOTIDE SEQUENCE [LARGE SCALE GENOMIC DNA]</scope>
    <source>
        <strain evidence="6">LZ3.2</strain>
        <tissue evidence="6">Leaf</tissue>
    </source>
</reference>
<sequence>MDKMLYMIVFSALVIANMVQDTAAQTVHVVGDNMGWTVPSNGAVAYTNWAAEKTFRVGDTLVFNFATGRHDVLQVEETSFDGCNSQNAIGTAIMTGPANITLNSTDDHYFICTFGTHCQDGQKLEISVSDDSTSTPGTNPPTPSVDGPTGSVPGGVVPPPPPPSSSTTVLASFVLSLSAIALAIFH</sequence>
<dbReference type="Pfam" id="PF02298">
    <property type="entry name" value="Cu_bind_like"/>
    <property type="match status" value="1"/>
</dbReference>
<dbReference type="InterPro" id="IPR039391">
    <property type="entry name" value="Phytocyanin-like"/>
</dbReference>
<dbReference type="InterPro" id="IPR008972">
    <property type="entry name" value="Cupredoxin"/>
</dbReference>